<sequence>MSYSPPYPLCQAPDIGNVKSGNDIEHTKRLGWDMANAHNVLFHGLNAMYNNAPNLRTRKDEVHFANYCLCFAGFLHEHHDIEEKLVFPILREHGLDMTKNSAEHEAFLPTFGEFETYVTTVRDGKEEYDADKLRALLRAFADTLVAHLHDEMSTITPEQMSKLDKPTVAAMMDAVMKGAMSSPPLTVGAFAFLHTDPKASPPWPCAPAPAVWIMKNIFLRWHKNDYWRFAPFDINGQPRT</sequence>
<evidence type="ECO:0000313" key="3">
    <source>
        <dbReference type="Proteomes" id="UP000054144"/>
    </source>
</evidence>
<dbReference type="InterPro" id="IPR053206">
    <property type="entry name" value="Dimeric_xanthone_biosynth"/>
</dbReference>
<name>A0A0D7AJW9_9AGAR</name>
<organism evidence="2 3">
    <name type="scientific">Fistulina hepatica ATCC 64428</name>
    <dbReference type="NCBI Taxonomy" id="1128425"/>
    <lineage>
        <taxon>Eukaryota</taxon>
        <taxon>Fungi</taxon>
        <taxon>Dikarya</taxon>
        <taxon>Basidiomycota</taxon>
        <taxon>Agaricomycotina</taxon>
        <taxon>Agaricomycetes</taxon>
        <taxon>Agaricomycetidae</taxon>
        <taxon>Agaricales</taxon>
        <taxon>Fistulinaceae</taxon>
        <taxon>Fistulina</taxon>
    </lineage>
</organism>
<evidence type="ECO:0000313" key="2">
    <source>
        <dbReference type="EMBL" id="KIY52059.1"/>
    </source>
</evidence>
<dbReference type="CDD" id="cd12108">
    <property type="entry name" value="Hr-like"/>
    <property type="match status" value="1"/>
</dbReference>
<feature type="domain" description="Hemerythrin-like" evidence="1">
    <location>
        <begin position="34"/>
        <end position="157"/>
    </location>
</feature>
<dbReference type="Gene3D" id="1.20.120.520">
    <property type="entry name" value="nmb1532 protein domain like"/>
    <property type="match status" value="1"/>
</dbReference>
<dbReference type="EMBL" id="KN881646">
    <property type="protein sequence ID" value="KIY52059.1"/>
    <property type="molecule type" value="Genomic_DNA"/>
</dbReference>
<dbReference type="PANTHER" id="PTHR38048">
    <property type="entry name" value="EXPRESSED PROTEIN"/>
    <property type="match status" value="1"/>
</dbReference>
<dbReference type="PANTHER" id="PTHR38048:SF2">
    <property type="entry name" value="HEMERYTHRIN-LIKE DOMAIN-CONTAINING PROTEIN"/>
    <property type="match status" value="1"/>
</dbReference>
<proteinExistence type="predicted"/>
<keyword evidence="3" id="KW-1185">Reference proteome</keyword>
<reference evidence="2 3" key="1">
    <citation type="journal article" date="2015" name="Fungal Genet. Biol.">
        <title>Evolution of novel wood decay mechanisms in Agaricales revealed by the genome sequences of Fistulina hepatica and Cylindrobasidium torrendii.</title>
        <authorList>
            <person name="Floudas D."/>
            <person name="Held B.W."/>
            <person name="Riley R."/>
            <person name="Nagy L.G."/>
            <person name="Koehler G."/>
            <person name="Ransdell A.S."/>
            <person name="Younus H."/>
            <person name="Chow J."/>
            <person name="Chiniquy J."/>
            <person name="Lipzen A."/>
            <person name="Tritt A."/>
            <person name="Sun H."/>
            <person name="Haridas S."/>
            <person name="LaButti K."/>
            <person name="Ohm R.A."/>
            <person name="Kues U."/>
            <person name="Blanchette R.A."/>
            <person name="Grigoriev I.V."/>
            <person name="Minto R.E."/>
            <person name="Hibbett D.S."/>
        </authorList>
    </citation>
    <scope>NUCLEOTIDE SEQUENCE [LARGE SCALE GENOMIC DNA]</scope>
    <source>
        <strain evidence="2 3">ATCC 64428</strain>
    </source>
</reference>
<dbReference type="InterPro" id="IPR012312">
    <property type="entry name" value="Hemerythrin-like"/>
</dbReference>
<accession>A0A0D7AJW9</accession>
<dbReference type="Pfam" id="PF01814">
    <property type="entry name" value="Hemerythrin"/>
    <property type="match status" value="1"/>
</dbReference>
<gene>
    <name evidence="2" type="ORF">FISHEDRAFT_70294</name>
</gene>
<protein>
    <recommendedName>
        <fullName evidence="1">Hemerythrin-like domain-containing protein</fullName>
    </recommendedName>
</protein>
<dbReference type="Proteomes" id="UP000054144">
    <property type="component" value="Unassembled WGS sequence"/>
</dbReference>
<evidence type="ECO:0000259" key="1">
    <source>
        <dbReference type="Pfam" id="PF01814"/>
    </source>
</evidence>
<dbReference type="AlphaFoldDB" id="A0A0D7AJW9"/>
<dbReference type="OrthoDB" id="58416at2759"/>